<sequence>MALKNAQKQPVLPAVPDLRSGYSSLFVTVSRTIYSACSHNQYA</sequence>
<dbReference type="AlphaFoldDB" id="J1Q5S4"/>
<comment type="caution">
    <text evidence="1">The sequence shown here is derived from an EMBL/GenBank/DDBJ whole genome shotgun (WGS) entry which is preliminary data.</text>
</comment>
<organism evidence="1 2">
    <name type="scientific">Alishewanella aestuarii B11</name>
    <dbReference type="NCBI Taxonomy" id="1197174"/>
    <lineage>
        <taxon>Bacteria</taxon>
        <taxon>Pseudomonadati</taxon>
        <taxon>Pseudomonadota</taxon>
        <taxon>Gammaproteobacteria</taxon>
        <taxon>Alteromonadales</taxon>
        <taxon>Alteromonadaceae</taxon>
        <taxon>Alishewanella</taxon>
    </lineage>
</organism>
<dbReference type="Proteomes" id="UP000012043">
    <property type="component" value="Unassembled WGS sequence"/>
</dbReference>
<accession>J1Q5S4</accession>
<evidence type="ECO:0000313" key="1">
    <source>
        <dbReference type="EMBL" id="EJI86503.1"/>
    </source>
</evidence>
<evidence type="ECO:0000313" key="2">
    <source>
        <dbReference type="Proteomes" id="UP000012043"/>
    </source>
</evidence>
<gene>
    <name evidence="1" type="ORF">AEST_08190</name>
</gene>
<reference evidence="1 2" key="1">
    <citation type="journal article" date="2012" name="J. Bacteriol.">
        <title>Genome Sequence of Pectin-Degrading Alishewanella aestuarii Strain B11T, Isolated from Tidal Flat Sediment.</title>
        <authorList>
            <person name="Jung J."/>
            <person name="Choi S."/>
            <person name="Chun J."/>
            <person name="Park W."/>
        </authorList>
    </citation>
    <scope>NUCLEOTIDE SEQUENCE [LARGE SCALE GENOMIC DNA]</scope>
    <source>
        <strain evidence="1 2">B11</strain>
    </source>
</reference>
<keyword evidence="2" id="KW-1185">Reference proteome</keyword>
<proteinExistence type="predicted"/>
<name>J1Q5S4_9ALTE</name>
<dbReference type="EMBL" id="ALAB01000005">
    <property type="protein sequence ID" value="EJI86503.1"/>
    <property type="molecule type" value="Genomic_DNA"/>
</dbReference>
<protein>
    <submittedName>
        <fullName evidence="1">Uncharacterized protein</fullName>
    </submittedName>
</protein>